<dbReference type="Pfam" id="PF01381">
    <property type="entry name" value="HTH_3"/>
    <property type="match status" value="1"/>
</dbReference>
<name>A0A840WJX0_9RHOB</name>
<dbReference type="GO" id="GO:0003677">
    <property type="term" value="F:DNA binding"/>
    <property type="evidence" value="ECO:0007669"/>
    <property type="project" value="InterPro"/>
</dbReference>
<dbReference type="InterPro" id="IPR041413">
    <property type="entry name" value="MLTR_LBD"/>
</dbReference>
<organism evidence="2 3">
    <name type="scientific">Rubricella aquisinus</name>
    <dbReference type="NCBI Taxonomy" id="2028108"/>
    <lineage>
        <taxon>Bacteria</taxon>
        <taxon>Pseudomonadati</taxon>
        <taxon>Pseudomonadota</taxon>
        <taxon>Alphaproteobacteria</taxon>
        <taxon>Rhodobacterales</taxon>
        <taxon>Paracoccaceae</taxon>
        <taxon>Rubricella</taxon>
    </lineage>
</organism>
<dbReference type="EMBL" id="JACIJS010000004">
    <property type="protein sequence ID" value="MBB5515388.1"/>
    <property type="molecule type" value="Genomic_DNA"/>
</dbReference>
<dbReference type="SUPFAM" id="SSF47413">
    <property type="entry name" value="lambda repressor-like DNA-binding domains"/>
    <property type="match status" value="1"/>
</dbReference>
<reference evidence="2 3" key="1">
    <citation type="submission" date="2020-08" db="EMBL/GenBank/DDBJ databases">
        <title>Genomic Encyclopedia of Type Strains, Phase IV (KMG-IV): sequencing the most valuable type-strain genomes for metagenomic binning, comparative biology and taxonomic classification.</title>
        <authorList>
            <person name="Goeker M."/>
        </authorList>
    </citation>
    <scope>NUCLEOTIDE SEQUENCE [LARGE SCALE GENOMIC DNA]</scope>
    <source>
        <strain evidence="2 3">DSM 103377</strain>
    </source>
</reference>
<dbReference type="SMART" id="SM00530">
    <property type="entry name" value="HTH_XRE"/>
    <property type="match status" value="1"/>
</dbReference>
<dbReference type="AlphaFoldDB" id="A0A840WJX0"/>
<dbReference type="PANTHER" id="PTHR35010">
    <property type="entry name" value="BLL4672 PROTEIN-RELATED"/>
    <property type="match status" value="1"/>
</dbReference>
<evidence type="ECO:0000313" key="2">
    <source>
        <dbReference type="EMBL" id="MBB5515388.1"/>
    </source>
</evidence>
<dbReference type="Gene3D" id="1.10.260.40">
    <property type="entry name" value="lambda repressor-like DNA-binding domains"/>
    <property type="match status" value="1"/>
</dbReference>
<comment type="caution">
    <text evidence="2">The sequence shown here is derived from an EMBL/GenBank/DDBJ whole genome shotgun (WGS) entry which is preliminary data.</text>
</comment>
<dbReference type="PANTHER" id="PTHR35010:SF4">
    <property type="entry name" value="BLL5781 PROTEIN"/>
    <property type="match status" value="1"/>
</dbReference>
<gene>
    <name evidence="2" type="ORF">FHS89_001400</name>
</gene>
<evidence type="ECO:0000259" key="1">
    <source>
        <dbReference type="PROSITE" id="PS50943"/>
    </source>
</evidence>
<sequence>MTLMINRPQDAFGPLLKAWRTRKRISQLDLALDAGLSQRHVSFLETGRSKPSRYAIWQICEALEMPQAELDVMLMSAGFAPQSANTSWTTDVRDAVDTSLAHVLKGHEPFPAVSIDRIWTLQRVNDSARTFFARAGSTGQRNLLREVFQPGPLRANIRNWPEVARALFRLLDLEVARRPHDDEAKALLEELRDLPGVASAIVNRPKTPPAPVLSIEFVIDGVELKLFSLIATVGMSMDTTLDDLRIETLLPADEPTRQWFMGLREGRSAQGDQ</sequence>
<dbReference type="InterPro" id="IPR010982">
    <property type="entry name" value="Lambda_DNA-bd_dom_sf"/>
</dbReference>
<accession>A0A840WJX0</accession>
<protein>
    <submittedName>
        <fullName evidence="2">Transcriptional regulator with XRE-family HTH domain</fullName>
    </submittedName>
</protein>
<dbReference type="InterPro" id="IPR001387">
    <property type="entry name" value="Cro/C1-type_HTH"/>
</dbReference>
<proteinExistence type="predicted"/>
<dbReference type="PROSITE" id="PS50943">
    <property type="entry name" value="HTH_CROC1"/>
    <property type="match status" value="1"/>
</dbReference>
<dbReference type="Proteomes" id="UP000553766">
    <property type="component" value="Unassembled WGS sequence"/>
</dbReference>
<dbReference type="Pfam" id="PF17765">
    <property type="entry name" value="MLTR_LBD"/>
    <property type="match status" value="1"/>
</dbReference>
<keyword evidence="3" id="KW-1185">Reference proteome</keyword>
<dbReference type="CDD" id="cd00093">
    <property type="entry name" value="HTH_XRE"/>
    <property type="match status" value="1"/>
</dbReference>
<evidence type="ECO:0000313" key="3">
    <source>
        <dbReference type="Proteomes" id="UP000553766"/>
    </source>
</evidence>
<dbReference type="Gene3D" id="3.30.450.180">
    <property type="match status" value="1"/>
</dbReference>
<feature type="domain" description="HTH cro/C1-type" evidence="1">
    <location>
        <begin position="16"/>
        <end position="70"/>
    </location>
</feature>
<dbReference type="RefSeq" id="WP_184009957.1">
    <property type="nucleotide sequence ID" value="NZ_JACIJS010000004.1"/>
</dbReference>